<dbReference type="Gene3D" id="3.40.30.10">
    <property type="entry name" value="Glutaredoxin"/>
    <property type="match status" value="1"/>
</dbReference>
<dbReference type="AlphaFoldDB" id="A0A0F9HYE8"/>
<organism evidence="1">
    <name type="scientific">marine sediment metagenome</name>
    <dbReference type="NCBI Taxonomy" id="412755"/>
    <lineage>
        <taxon>unclassified sequences</taxon>
        <taxon>metagenomes</taxon>
        <taxon>ecological metagenomes</taxon>
    </lineage>
</organism>
<name>A0A0F9HYE8_9ZZZZ</name>
<evidence type="ECO:0008006" key="2">
    <source>
        <dbReference type="Google" id="ProtNLM"/>
    </source>
</evidence>
<sequence length="62" mass="6756">MRLLRYIELAVVLVVFALAAPTLALVVSAQADDKVYDISVEGSPYLGAKDAPVTIIEFLDYQ</sequence>
<protein>
    <recommendedName>
        <fullName evidence="2">Thioredoxin domain-containing protein</fullName>
    </recommendedName>
</protein>
<comment type="caution">
    <text evidence="1">The sequence shown here is derived from an EMBL/GenBank/DDBJ whole genome shotgun (WGS) entry which is preliminary data.</text>
</comment>
<proteinExistence type="predicted"/>
<accession>A0A0F9HYE8</accession>
<dbReference type="EMBL" id="LAZR01021028">
    <property type="protein sequence ID" value="KKL86730.1"/>
    <property type="molecule type" value="Genomic_DNA"/>
</dbReference>
<reference evidence="1" key="1">
    <citation type="journal article" date="2015" name="Nature">
        <title>Complex archaea that bridge the gap between prokaryotes and eukaryotes.</title>
        <authorList>
            <person name="Spang A."/>
            <person name="Saw J.H."/>
            <person name="Jorgensen S.L."/>
            <person name="Zaremba-Niedzwiedzka K."/>
            <person name="Martijn J."/>
            <person name="Lind A.E."/>
            <person name="van Eijk R."/>
            <person name="Schleper C."/>
            <person name="Guy L."/>
            <person name="Ettema T.J."/>
        </authorList>
    </citation>
    <scope>NUCLEOTIDE SEQUENCE</scope>
</reference>
<gene>
    <name evidence="1" type="ORF">LCGC14_1941820</name>
</gene>
<evidence type="ECO:0000313" key="1">
    <source>
        <dbReference type="EMBL" id="KKL86730.1"/>
    </source>
</evidence>